<dbReference type="Proteomes" id="UP001146120">
    <property type="component" value="Unassembled WGS sequence"/>
</dbReference>
<evidence type="ECO:0000256" key="2">
    <source>
        <dbReference type="ARBA" id="ARBA00022786"/>
    </source>
</evidence>
<protein>
    <recommendedName>
        <fullName evidence="5">UBX domain-containing protein</fullName>
    </recommendedName>
</protein>
<dbReference type="Gene3D" id="3.10.20.90">
    <property type="entry name" value="Phosphatidylinositol 3-kinase Catalytic Subunit, Chain A, domain 1"/>
    <property type="match status" value="1"/>
</dbReference>
<dbReference type="PANTHER" id="PTHR12555">
    <property type="entry name" value="UBIQUITIN FUSION DEGRADATON PROTEIN 1"/>
    <property type="match status" value="1"/>
</dbReference>
<dbReference type="InterPro" id="IPR004854">
    <property type="entry name" value="Ufd1-like"/>
</dbReference>
<dbReference type="InterPro" id="IPR001012">
    <property type="entry name" value="UBX_dom"/>
</dbReference>
<feature type="coiled-coil region" evidence="3">
    <location>
        <begin position="255"/>
        <end position="289"/>
    </location>
</feature>
<dbReference type="SUPFAM" id="SSF54236">
    <property type="entry name" value="Ubiquitin-like"/>
    <property type="match status" value="1"/>
</dbReference>
<dbReference type="GO" id="GO:0031593">
    <property type="term" value="F:polyubiquitin modification-dependent protein binding"/>
    <property type="evidence" value="ECO:0007669"/>
    <property type="project" value="TreeGrafter"/>
</dbReference>
<dbReference type="Gene3D" id="1.10.8.10">
    <property type="entry name" value="DNA helicase RuvA subunit, C-terminal domain"/>
    <property type="match status" value="1"/>
</dbReference>
<feature type="domain" description="UBX" evidence="5">
    <location>
        <begin position="297"/>
        <end position="375"/>
    </location>
</feature>
<dbReference type="InterPro" id="IPR042299">
    <property type="entry name" value="Ufd1-like_Nn"/>
</dbReference>
<dbReference type="SMART" id="SM00166">
    <property type="entry name" value="UBX"/>
    <property type="match status" value="1"/>
</dbReference>
<name>A0AAV2YUI4_9STRA</name>
<dbReference type="EMBL" id="DAKRPA010000135">
    <property type="protein sequence ID" value="DAZ97443.1"/>
    <property type="molecule type" value="Genomic_DNA"/>
</dbReference>
<accession>A0AAV2YUI4</accession>
<dbReference type="AlphaFoldDB" id="A0AAV2YUI4"/>
<evidence type="ECO:0000256" key="1">
    <source>
        <dbReference type="ARBA" id="ARBA00006043"/>
    </source>
</evidence>
<reference evidence="6" key="2">
    <citation type="journal article" date="2023" name="Microbiol Resour">
        <title>Decontamination and Annotation of the Draft Genome Sequence of the Oomycete Lagenidium giganteum ARSEF 373.</title>
        <authorList>
            <person name="Morgan W.R."/>
            <person name="Tartar A."/>
        </authorList>
    </citation>
    <scope>NUCLEOTIDE SEQUENCE</scope>
    <source>
        <strain evidence="6">ARSEF 373</strain>
    </source>
</reference>
<keyword evidence="3" id="KW-0175">Coiled coil</keyword>
<evidence type="ECO:0000313" key="6">
    <source>
        <dbReference type="EMBL" id="DAZ97443.1"/>
    </source>
</evidence>
<evidence type="ECO:0000256" key="3">
    <source>
        <dbReference type="SAM" id="Coils"/>
    </source>
</evidence>
<dbReference type="Gene3D" id="3.10.330.10">
    <property type="match status" value="1"/>
</dbReference>
<dbReference type="InterPro" id="IPR055418">
    <property type="entry name" value="UFD1_N2"/>
</dbReference>
<dbReference type="InterPro" id="IPR029071">
    <property type="entry name" value="Ubiquitin-like_domsf"/>
</dbReference>
<comment type="caution">
    <text evidence="6">The sequence shown here is derived from an EMBL/GenBank/DDBJ whole genome shotgun (WGS) entry which is preliminary data.</text>
</comment>
<keyword evidence="2" id="KW-0833">Ubl conjugation pathway</keyword>
<feature type="region of interest" description="Disordered" evidence="4">
    <location>
        <begin position="1"/>
        <end position="41"/>
    </location>
</feature>
<gene>
    <name evidence="6" type="ORF">N0F65_009894</name>
</gene>
<evidence type="ECO:0000313" key="7">
    <source>
        <dbReference type="Proteomes" id="UP001146120"/>
    </source>
</evidence>
<dbReference type="CDD" id="cd01767">
    <property type="entry name" value="UBX"/>
    <property type="match status" value="1"/>
</dbReference>
<reference evidence="6" key="1">
    <citation type="submission" date="2022-11" db="EMBL/GenBank/DDBJ databases">
        <authorList>
            <person name="Morgan W.R."/>
            <person name="Tartar A."/>
        </authorList>
    </citation>
    <scope>NUCLEOTIDE SEQUENCE</scope>
    <source>
        <strain evidence="6">ARSEF 373</strain>
    </source>
</reference>
<dbReference type="Gene3D" id="2.40.40.50">
    <property type="entry name" value="Ubiquitin fusion degradation protein UFD1, N-terminal domain"/>
    <property type="match status" value="1"/>
</dbReference>
<dbReference type="GO" id="GO:0036503">
    <property type="term" value="P:ERAD pathway"/>
    <property type="evidence" value="ECO:0007669"/>
    <property type="project" value="TreeGrafter"/>
</dbReference>
<dbReference type="Pfam" id="PF00789">
    <property type="entry name" value="UBX"/>
    <property type="match status" value="1"/>
</dbReference>
<dbReference type="GO" id="GO:0006511">
    <property type="term" value="P:ubiquitin-dependent protein catabolic process"/>
    <property type="evidence" value="ECO:0007669"/>
    <property type="project" value="InterPro"/>
</dbReference>
<sequence length="510" mass="56492">MDLDLNLRGAKLKREQDKRREQAKRRLQTEQLKRAAAAKAKAELEAHQARQRQELLEEQALREAKLLEEQRLTGGTKYSQQLRPVPTAGDGDKITLPVSALEELNPQNALDLGVFTFKLSFTDAVGAERTTHAGVLEFVAADGTVGLPPKVAASLFRQNASNVPETINVRFVRLDKGKFAKLQPRGQGFGDRDIDMKKLLERALQTHTTLTQGDVVLVRHGKETFEVTVVELQPEPKVNILNTDLEVVLVPSEAVAAEMAKAERAKAAAAQAEALAAEKEQRRQKLMQELQPEPAEDERMQVKIQLRMPDGSQATRRFAHESPLQLVFDYVAALTGDDASGFQIAATFPRRVFGFDQREQSFKELGLNGRQERLMIEAVASAAQPMDVDEENADATPNDTSTKIELAGEWGDARRTLEASLDKALYSTETVPVHALEPVIPVVQSQDQATNWEAQLNELAAMGFVDRALNIQILERYQGRLLRVVNYLSELGSPSVSDQQPAPAPISMED</sequence>
<dbReference type="Pfam" id="PF03152">
    <property type="entry name" value="UFD1_N1"/>
    <property type="match status" value="1"/>
</dbReference>
<dbReference type="SUPFAM" id="SSF46934">
    <property type="entry name" value="UBA-like"/>
    <property type="match status" value="1"/>
</dbReference>
<proteinExistence type="inferred from homology"/>
<dbReference type="GO" id="GO:0034098">
    <property type="term" value="C:VCP-NPL4-UFD1 AAA ATPase complex"/>
    <property type="evidence" value="ECO:0007669"/>
    <property type="project" value="TreeGrafter"/>
</dbReference>
<evidence type="ECO:0000259" key="5">
    <source>
        <dbReference type="PROSITE" id="PS50033"/>
    </source>
</evidence>
<keyword evidence="7" id="KW-1185">Reference proteome</keyword>
<comment type="similarity">
    <text evidence="1">Belongs to the UFD1 family.</text>
</comment>
<dbReference type="InterPro" id="IPR055417">
    <property type="entry name" value="UFD1_N1"/>
</dbReference>
<evidence type="ECO:0000256" key="4">
    <source>
        <dbReference type="SAM" id="MobiDB-lite"/>
    </source>
</evidence>
<dbReference type="Pfam" id="PF24842">
    <property type="entry name" value="UFD1_N2"/>
    <property type="match status" value="1"/>
</dbReference>
<dbReference type="PANTHER" id="PTHR12555:SF13">
    <property type="entry name" value="UBIQUITIN RECOGNITION FACTOR IN ER-ASSOCIATED DEGRADATION PROTEIN 1"/>
    <property type="match status" value="1"/>
</dbReference>
<dbReference type="InterPro" id="IPR009060">
    <property type="entry name" value="UBA-like_sf"/>
</dbReference>
<organism evidence="6 7">
    <name type="scientific">Lagenidium giganteum</name>
    <dbReference type="NCBI Taxonomy" id="4803"/>
    <lineage>
        <taxon>Eukaryota</taxon>
        <taxon>Sar</taxon>
        <taxon>Stramenopiles</taxon>
        <taxon>Oomycota</taxon>
        <taxon>Peronosporomycetes</taxon>
        <taxon>Pythiales</taxon>
        <taxon>Pythiaceae</taxon>
    </lineage>
</organism>
<dbReference type="PROSITE" id="PS50033">
    <property type="entry name" value="UBX"/>
    <property type="match status" value="1"/>
</dbReference>